<evidence type="ECO:0000256" key="10">
    <source>
        <dbReference type="ARBA" id="ARBA00024479"/>
    </source>
</evidence>
<feature type="non-terminal residue" evidence="13">
    <location>
        <position position="1"/>
    </location>
</feature>
<keyword evidence="8" id="KW-0445">Lipid transport</keyword>
<comment type="catalytic activity">
    <reaction evidence="11">
        <text>a 1,2-diacyl-sn-glycero-3-phosphoethanolamine(in) = a 1,2-diacyl-sn-glycero-3-phosphoethanolamine(out)</text>
        <dbReference type="Rhea" id="RHEA:38895"/>
        <dbReference type="ChEBI" id="CHEBI:64612"/>
    </reaction>
</comment>
<keyword evidence="14" id="KW-1185">Reference proteome</keyword>
<feature type="compositionally biased region" description="Pro residues" evidence="12">
    <location>
        <begin position="99"/>
        <end position="110"/>
    </location>
</feature>
<name>A0A7K6HNI2_9PASS</name>
<dbReference type="GO" id="GO:0043495">
    <property type="term" value="F:protein-membrane adaptor activity"/>
    <property type="evidence" value="ECO:0007669"/>
    <property type="project" value="TreeGrafter"/>
</dbReference>
<evidence type="ECO:0000256" key="8">
    <source>
        <dbReference type="ARBA" id="ARBA00023055"/>
    </source>
</evidence>
<feature type="region of interest" description="Disordered" evidence="12">
    <location>
        <begin position="77"/>
        <end position="112"/>
    </location>
</feature>
<evidence type="ECO:0000256" key="6">
    <source>
        <dbReference type="ARBA" id="ARBA00022824"/>
    </source>
</evidence>
<evidence type="ECO:0000256" key="5">
    <source>
        <dbReference type="ARBA" id="ARBA00022448"/>
    </source>
</evidence>
<evidence type="ECO:0000256" key="1">
    <source>
        <dbReference type="ARBA" id="ARBA00004406"/>
    </source>
</evidence>
<reference evidence="13 14" key="1">
    <citation type="submission" date="2019-09" db="EMBL/GenBank/DDBJ databases">
        <title>Bird 10,000 Genomes (B10K) Project - Family phase.</title>
        <authorList>
            <person name="Zhang G."/>
        </authorList>
    </citation>
    <scope>NUCLEOTIDE SEQUENCE [LARGE SCALE GENOMIC DNA]</scope>
    <source>
        <strain evidence="13">B10K-DU-029-49</strain>
        <tissue evidence="13">Liver</tissue>
    </source>
</reference>
<proteinExistence type="inferred from homology"/>
<dbReference type="GO" id="GO:0034727">
    <property type="term" value="P:piecemeal microautophagy of the nucleus"/>
    <property type="evidence" value="ECO:0007669"/>
    <property type="project" value="TreeGrafter"/>
</dbReference>
<evidence type="ECO:0000313" key="13">
    <source>
        <dbReference type="EMBL" id="NWV77115.1"/>
    </source>
</evidence>
<dbReference type="GO" id="GO:0061723">
    <property type="term" value="P:glycophagy"/>
    <property type="evidence" value="ECO:0007669"/>
    <property type="project" value="TreeGrafter"/>
</dbReference>
<dbReference type="GO" id="GO:0005789">
    <property type="term" value="C:endoplasmic reticulum membrane"/>
    <property type="evidence" value="ECO:0007669"/>
    <property type="project" value="UniProtKB-SubCell"/>
</dbReference>
<dbReference type="GO" id="GO:0000045">
    <property type="term" value="P:autophagosome assembly"/>
    <property type="evidence" value="ECO:0007669"/>
    <property type="project" value="TreeGrafter"/>
</dbReference>
<keyword evidence="9" id="KW-0472">Membrane</keyword>
<dbReference type="GO" id="GO:0006869">
    <property type="term" value="P:lipid transport"/>
    <property type="evidence" value="ECO:0007669"/>
    <property type="project" value="UniProtKB-KW"/>
</dbReference>
<evidence type="ECO:0000256" key="9">
    <source>
        <dbReference type="ARBA" id="ARBA00023136"/>
    </source>
</evidence>
<accession>A0A7K6HNI2</accession>
<sequence length="311" mass="32946">DLRLLWQELPPAWAQVPVAPPVLGGLLPGPSELWLRLKQNEALPGPAVELEGKVGALHLLLPPSLLGTLRGLLGALDPPGDSPDHTLCPSSPRAVPGAATPPPTALPPQVSPGGPQWWGSPIPGCLWGSPIPRVPLGVPTPGGAVGGSLTLWPGRGPPWHGGLRVQVTLGTVTAVLPEEGGAPCVSHERLWAELCDGHTHPAWDHALPFPHLRYGHTPYPVPHPGVPSPPRMLALALGSSLSPHEDIKELVVAVALEGVMLRHRPDPPGIPWYSQLLALLALEDEPVLGYTPPTPLTHLHLHLQRCSLDYR</sequence>
<keyword evidence="6" id="KW-0256">Endoplasmic reticulum</keyword>
<comment type="catalytic activity">
    <reaction evidence="10">
        <text>a 1,2-diacyl-sn-glycero-3-phospho-L-serine(in) = a 1,2-diacyl-sn-glycero-3-phospho-L-serine(out)</text>
        <dbReference type="Rhea" id="RHEA:38663"/>
        <dbReference type="ChEBI" id="CHEBI:57262"/>
    </reaction>
</comment>
<evidence type="ECO:0000313" key="14">
    <source>
        <dbReference type="Proteomes" id="UP000521322"/>
    </source>
</evidence>
<dbReference type="GO" id="GO:0061908">
    <property type="term" value="C:phagophore"/>
    <property type="evidence" value="ECO:0007669"/>
    <property type="project" value="TreeGrafter"/>
</dbReference>
<dbReference type="GO" id="GO:0061709">
    <property type="term" value="P:reticulophagy"/>
    <property type="evidence" value="ECO:0007669"/>
    <property type="project" value="TreeGrafter"/>
</dbReference>
<gene>
    <name evidence="13" type="primary">Atg2b_0</name>
    <name evidence="13" type="ORF">DASBRO_R16378</name>
</gene>
<dbReference type="Proteomes" id="UP000521322">
    <property type="component" value="Unassembled WGS sequence"/>
</dbReference>
<evidence type="ECO:0000256" key="3">
    <source>
        <dbReference type="ARBA" id="ARBA00009714"/>
    </source>
</evidence>
<dbReference type="GO" id="GO:0034045">
    <property type="term" value="C:phagophore assembly site membrane"/>
    <property type="evidence" value="ECO:0007669"/>
    <property type="project" value="UniProtKB-SubCell"/>
</dbReference>
<comment type="subcellular location">
    <subcellularLocation>
        <location evidence="1">Endoplasmic reticulum membrane</location>
        <topology evidence="1">Peripheral membrane protein</topology>
    </subcellularLocation>
    <subcellularLocation>
        <location evidence="2">Preautophagosomal structure membrane</location>
        <topology evidence="2">Peripheral membrane protein</topology>
    </subcellularLocation>
</comment>
<dbReference type="InterPro" id="IPR026849">
    <property type="entry name" value="ATG2"/>
</dbReference>
<evidence type="ECO:0000256" key="2">
    <source>
        <dbReference type="ARBA" id="ARBA00004623"/>
    </source>
</evidence>
<comment type="caution">
    <text evidence="13">The sequence shown here is derived from an EMBL/GenBank/DDBJ whole genome shotgun (WGS) entry which is preliminary data.</text>
</comment>
<evidence type="ECO:0000256" key="4">
    <source>
        <dbReference type="ARBA" id="ARBA00018070"/>
    </source>
</evidence>
<dbReference type="AlphaFoldDB" id="A0A7K6HNI2"/>
<keyword evidence="5" id="KW-0813">Transport</keyword>
<protein>
    <recommendedName>
        <fullName evidence="4">Autophagy-related protein 2</fullName>
    </recommendedName>
</protein>
<dbReference type="GO" id="GO:0032266">
    <property type="term" value="F:phosphatidylinositol-3-phosphate binding"/>
    <property type="evidence" value="ECO:0007669"/>
    <property type="project" value="TreeGrafter"/>
</dbReference>
<feature type="non-terminal residue" evidence="13">
    <location>
        <position position="311"/>
    </location>
</feature>
<keyword evidence="7" id="KW-0072">Autophagy</keyword>
<organism evidence="13 14">
    <name type="scientific">Dasyornis broadbenti</name>
    <name type="common">rufous bristle-bird</name>
    <dbReference type="NCBI Taxonomy" id="243059"/>
    <lineage>
        <taxon>Eukaryota</taxon>
        <taxon>Metazoa</taxon>
        <taxon>Chordata</taxon>
        <taxon>Craniata</taxon>
        <taxon>Vertebrata</taxon>
        <taxon>Euteleostomi</taxon>
        <taxon>Archelosauria</taxon>
        <taxon>Archosauria</taxon>
        <taxon>Dinosauria</taxon>
        <taxon>Saurischia</taxon>
        <taxon>Theropoda</taxon>
        <taxon>Coelurosauria</taxon>
        <taxon>Aves</taxon>
        <taxon>Neognathae</taxon>
        <taxon>Neoaves</taxon>
        <taxon>Telluraves</taxon>
        <taxon>Australaves</taxon>
        <taxon>Passeriformes</taxon>
        <taxon>Meliphagoidea</taxon>
        <taxon>Dasyornithidae</taxon>
        <taxon>Dasyornis</taxon>
    </lineage>
</organism>
<dbReference type="GO" id="GO:0000422">
    <property type="term" value="P:autophagy of mitochondrion"/>
    <property type="evidence" value="ECO:0007669"/>
    <property type="project" value="TreeGrafter"/>
</dbReference>
<evidence type="ECO:0000256" key="7">
    <source>
        <dbReference type="ARBA" id="ARBA00023006"/>
    </source>
</evidence>
<dbReference type="PANTHER" id="PTHR13190">
    <property type="entry name" value="AUTOPHAGY-RELATED 2, ISOFORM A"/>
    <property type="match status" value="1"/>
</dbReference>
<comment type="similarity">
    <text evidence="3">Belongs to the ATG2 family.</text>
</comment>
<dbReference type="PANTHER" id="PTHR13190:SF1">
    <property type="entry name" value="AUTOPHAGY-RELATED 2, ISOFORM A"/>
    <property type="match status" value="1"/>
</dbReference>
<dbReference type="EMBL" id="VZRN01002098">
    <property type="protein sequence ID" value="NWV77115.1"/>
    <property type="molecule type" value="Genomic_DNA"/>
</dbReference>
<evidence type="ECO:0000256" key="12">
    <source>
        <dbReference type="SAM" id="MobiDB-lite"/>
    </source>
</evidence>
<evidence type="ECO:0000256" key="11">
    <source>
        <dbReference type="ARBA" id="ARBA00024615"/>
    </source>
</evidence>